<dbReference type="EMBL" id="VSSQ01002687">
    <property type="protein sequence ID" value="MPM16836.1"/>
    <property type="molecule type" value="Genomic_DNA"/>
</dbReference>
<accession>A0A644XKV9</accession>
<gene>
    <name evidence="1" type="ORF">SDC9_63218</name>
</gene>
<sequence length="78" mass="8818">MKSVLTEERFNIISDDNKAFILAFDEKISKLSYSFGGNIGSGACWGKYMIIYSKTGIKSKQVAARIYIKENSIVLRLF</sequence>
<comment type="caution">
    <text evidence="1">The sequence shown here is derived from an EMBL/GenBank/DDBJ whole genome shotgun (WGS) entry which is preliminary data.</text>
</comment>
<organism evidence="1">
    <name type="scientific">bioreactor metagenome</name>
    <dbReference type="NCBI Taxonomy" id="1076179"/>
    <lineage>
        <taxon>unclassified sequences</taxon>
        <taxon>metagenomes</taxon>
        <taxon>ecological metagenomes</taxon>
    </lineage>
</organism>
<dbReference type="AlphaFoldDB" id="A0A644XKV9"/>
<proteinExistence type="predicted"/>
<reference evidence="1" key="1">
    <citation type="submission" date="2019-08" db="EMBL/GenBank/DDBJ databases">
        <authorList>
            <person name="Kucharzyk K."/>
            <person name="Murdoch R.W."/>
            <person name="Higgins S."/>
            <person name="Loffler F."/>
        </authorList>
    </citation>
    <scope>NUCLEOTIDE SEQUENCE</scope>
</reference>
<protein>
    <submittedName>
        <fullName evidence="1">Uncharacterized protein</fullName>
    </submittedName>
</protein>
<name>A0A644XKV9_9ZZZZ</name>
<evidence type="ECO:0000313" key="1">
    <source>
        <dbReference type="EMBL" id="MPM16836.1"/>
    </source>
</evidence>